<evidence type="ECO:0000313" key="2">
    <source>
        <dbReference type="EMBL" id="KAJ6691258.1"/>
    </source>
</evidence>
<organism evidence="2 3">
    <name type="scientific">Salix koriyanagi</name>
    <dbReference type="NCBI Taxonomy" id="2511006"/>
    <lineage>
        <taxon>Eukaryota</taxon>
        <taxon>Viridiplantae</taxon>
        <taxon>Streptophyta</taxon>
        <taxon>Embryophyta</taxon>
        <taxon>Tracheophyta</taxon>
        <taxon>Spermatophyta</taxon>
        <taxon>Magnoliopsida</taxon>
        <taxon>eudicotyledons</taxon>
        <taxon>Gunneridae</taxon>
        <taxon>Pentapetalae</taxon>
        <taxon>rosids</taxon>
        <taxon>fabids</taxon>
        <taxon>Malpighiales</taxon>
        <taxon>Salicaceae</taxon>
        <taxon>Saliceae</taxon>
        <taxon>Salix</taxon>
    </lineage>
</organism>
<evidence type="ECO:0000256" key="1">
    <source>
        <dbReference type="SAM" id="MobiDB-lite"/>
    </source>
</evidence>
<evidence type="ECO:0000313" key="3">
    <source>
        <dbReference type="Proteomes" id="UP001151752"/>
    </source>
</evidence>
<gene>
    <name evidence="2" type="ORF">OIU74_015867</name>
</gene>
<sequence length="76" mass="8508">MIAPKPGRRNNRESANQETRKDSEDFIGEDGDFYGGNATAKVVEETRTRVNTLMTLDNEVAQERTVDNMMTAITAE</sequence>
<name>A0A9Q0PN25_9ROSI</name>
<protein>
    <submittedName>
        <fullName evidence="2">Uncharacterized protein</fullName>
    </submittedName>
</protein>
<reference evidence="2" key="2">
    <citation type="journal article" date="2023" name="Int. J. Mol. Sci.">
        <title>De Novo Assembly and Annotation of 11 Diverse Shrub Willow (Salix) Genomes Reveals Novel Gene Organization in Sex-Linked Regions.</title>
        <authorList>
            <person name="Hyden B."/>
            <person name="Feng K."/>
            <person name="Yates T.B."/>
            <person name="Jawdy S."/>
            <person name="Cereghino C."/>
            <person name="Smart L.B."/>
            <person name="Muchero W."/>
        </authorList>
    </citation>
    <scope>NUCLEOTIDE SEQUENCE</scope>
    <source>
        <tissue evidence="2">Shoot tip</tissue>
    </source>
</reference>
<dbReference type="EMBL" id="JAPFFM010000018">
    <property type="protein sequence ID" value="KAJ6691258.1"/>
    <property type="molecule type" value="Genomic_DNA"/>
</dbReference>
<proteinExistence type="predicted"/>
<dbReference type="Proteomes" id="UP001151752">
    <property type="component" value="Chromosome 17"/>
</dbReference>
<reference evidence="2" key="1">
    <citation type="submission" date="2022-11" db="EMBL/GenBank/DDBJ databases">
        <authorList>
            <person name="Hyden B.L."/>
            <person name="Feng K."/>
            <person name="Yates T."/>
            <person name="Jawdy S."/>
            <person name="Smart L.B."/>
            <person name="Muchero W."/>
        </authorList>
    </citation>
    <scope>NUCLEOTIDE SEQUENCE</scope>
    <source>
        <tissue evidence="2">Shoot tip</tissue>
    </source>
</reference>
<feature type="region of interest" description="Disordered" evidence="1">
    <location>
        <begin position="1"/>
        <end position="32"/>
    </location>
</feature>
<keyword evidence="3" id="KW-1185">Reference proteome</keyword>
<comment type="caution">
    <text evidence="2">The sequence shown here is derived from an EMBL/GenBank/DDBJ whole genome shotgun (WGS) entry which is preliminary data.</text>
</comment>
<dbReference type="AlphaFoldDB" id="A0A9Q0PN25"/>
<accession>A0A9Q0PN25</accession>